<sequence>MYATKTLRHSTVAVCTFALFNLSAHATDIDAGDYDYAPSGTNLALLYYQHANRDALYQGSDKVAGKNELTSDIGIARYVHYMDMGGIQIAPQILVPFGRLEAGKDISSMGSSSGIGDVILANAFFLYHNAESKSQWGITPYLYLPTGQYSKHDDINLGENRFKLTLQSAYTTRITPKLAVDVAGDFTVYGKNDDARGGTLKQDVGYQLQANTRYFLNDQLDLRAGVSYSDAGKSKLDGIESASTKQSKFWLGTAYSPTPATSVILAYGRDIDVENGFKEDNRINLRLMYAF</sequence>
<feature type="signal peptide" evidence="1">
    <location>
        <begin position="1"/>
        <end position="26"/>
    </location>
</feature>
<dbReference type="PATRIC" id="fig|421052.3.peg.3391"/>
<name>S3MV48_9GAMM</name>
<gene>
    <name evidence="2" type="ORF">F945_03459</name>
</gene>
<evidence type="ECO:0000313" key="3">
    <source>
        <dbReference type="Proteomes" id="UP000014568"/>
    </source>
</evidence>
<evidence type="ECO:0000313" key="2">
    <source>
        <dbReference type="EMBL" id="EPF70433.1"/>
    </source>
</evidence>
<dbReference type="OrthoDB" id="191143at2"/>
<accession>S3MV48</accession>
<dbReference type="InterPro" id="IPR025737">
    <property type="entry name" value="FApF"/>
</dbReference>
<evidence type="ECO:0008006" key="4">
    <source>
        <dbReference type="Google" id="ProtNLM"/>
    </source>
</evidence>
<dbReference type="Pfam" id="PF13557">
    <property type="entry name" value="Phenol_MetA_deg"/>
    <property type="match status" value="1"/>
</dbReference>
<proteinExistence type="predicted"/>
<evidence type="ECO:0000256" key="1">
    <source>
        <dbReference type="SAM" id="SignalP"/>
    </source>
</evidence>
<dbReference type="AlphaFoldDB" id="S3MV48"/>
<dbReference type="Proteomes" id="UP000014568">
    <property type="component" value="Unassembled WGS sequence"/>
</dbReference>
<organism evidence="2 3">
    <name type="scientific">Acinetobacter rudis CIP 110305</name>
    <dbReference type="NCBI Taxonomy" id="421052"/>
    <lineage>
        <taxon>Bacteria</taxon>
        <taxon>Pseudomonadati</taxon>
        <taxon>Pseudomonadota</taxon>
        <taxon>Gammaproteobacteria</taxon>
        <taxon>Moraxellales</taxon>
        <taxon>Moraxellaceae</taxon>
        <taxon>Acinetobacter</taxon>
    </lineage>
</organism>
<keyword evidence="3" id="KW-1185">Reference proteome</keyword>
<dbReference type="HOGENOM" id="CLU_082643_0_0_6"/>
<dbReference type="EMBL" id="ATGI01000038">
    <property type="protein sequence ID" value="EPF70433.1"/>
    <property type="molecule type" value="Genomic_DNA"/>
</dbReference>
<dbReference type="SUPFAM" id="SSF56935">
    <property type="entry name" value="Porins"/>
    <property type="match status" value="1"/>
</dbReference>
<dbReference type="RefSeq" id="WP_016657819.1">
    <property type="nucleotide sequence ID" value="NZ_KE340355.1"/>
</dbReference>
<protein>
    <recommendedName>
        <fullName evidence="4">Transporter</fullName>
    </recommendedName>
</protein>
<reference evidence="2 3" key="1">
    <citation type="submission" date="2013-06" db="EMBL/GenBank/DDBJ databases">
        <title>The Genome Sequence of Acinetobacter rudis CIP 110305.</title>
        <authorList>
            <consortium name="The Broad Institute Genome Sequencing Platform"/>
            <consortium name="The Broad Institute Genome Sequencing Center for Infectious Disease"/>
            <person name="Cerqueira G."/>
            <person name="Feldgarden M."/>
            <person name="Courvalin P."/>
            <person name="Perichon B."/>
            <person name="Grillot-Courvalin C."/>
            <person name="Clermont D."/>
            <person name="Rocha E."/>
            <person name="Yoon E.-J."/>
            <person name="Nemec A."/>
            <person name="Young S.K."/>
            <person name="Zeng Q."/>
            <person name="Gargeya S."/>
            <person name="Fitzgerald M."/>
            <person name="Abouelleil A."/>
            <person name="Alvarado L."/>
            <person name="Berlin A.M."/>
            <person name="Chapman S.B."/>
            <person name="Dewar J."/>
            <person name="Goldberg J."/>
            <person name="Griggs A."/>
            <person name="Gujja S."/>
            <person name="Hansen M."/>
            <person name="Howarth C."/>
            <person name="Imamovic A."/>
            <person name="Larimer J."/>
            <person name="McCowan C."/>
            <person name="Murphy C."/>
            <person name="Pearson M."/>
            <person name="Priest M."/>
            <person name="Roberts A."/>
            <person name="Saif S."/>
            <person name="Shea T."/>
            <person name="Sykes S."/>
            <person name="Wortman J."/>
            <person name="Nusbaum C."/>
            <person name="Birren B."/>
        </authorList>
    </citation>
    <scope>NUCLEOTIDE SEQUENCE [LARGE SCALE GENOMIC DNA]</scope>
    <source>
        <strain evidence="2 3">CIP 110305</strain>
    </source>
</reference>
<dbReference type="eggNOG" id="COG4313">
    <property type="taxonomic scope" value="Bacteria"/>
</dbReference>
<comment type="caution">
    <text evidence="2">The sequence shown here is derived from an EMBL/GenBank/DDBJ whole genome shotgun (WGS) entry which is preliminary data.</text>
</comment>
<feature type="chain" id="PRO_5004512256" description="Transporter" evidence="1">
    <location>
        <begin position="27"/>
        <end position="291"/>
    </location>
</feature>
<keyword evidence="1" id="KW-0732">Signal</keyword>